<comment type="caution">
    <text evidence="1">The sequence shown here is derived from an EMBL/GenBank/DDBJ whole genome shotgun (WGS) entry which is preliminary data.</text>
</comment>
<dbReference type="PATRIC" id="fig|1560234.3.peg.939"/>
<protein>
    <recommendedName>
        <fullName evidence="3">ATPase P</fullName>
    </recommendedName>
</protein>
<organism evidence="1 2">
    <name type="scientific">Halodesulfovibrio spirochaetisodalis</name>
    <dbReference type="NCBI Taxonomy" id="1560234"/>
    <lineage>
        <taxon>Bacteria</taxon>
        <taxon>Pseudomonadati</taxon>
        <taxon>Thermodesulfobacteriota</taxon>
        <taxon>Desulfovibrionia</taxon>
        <taxon>Desulfovibrionales</taxon>
        <taxon>Desulfovibrionaceae</taxon>
        <taxon>Halodesulfovibrio</taxon>
    </lineage>
</organism>
<dbReference type="STRING" id="1560234.SP90_10445"/>
<evidence type="ECO:0000313" key="2">
    <source>
        <dbReference type="Proteomes" id="UP000091979"/>
    </source>
</evidence>
<dbReference type="InterPro" id="IPR036412">
    <property type="entry name" value="HAD-like_sf"/>
</dbReference>
<reference evidence="1 2" key="1">
    <citation type="submission" date="2015-01" db="EMBL/GenBank/DDBJ databases">
        <title>Desulfovibrio sp. JC271 draft genome sequence.</title>
        <authorList>
            <person name="Shivani Y."/>
            <person name="Subhash Y."/>
            <person name="Sasikala C."/>
            <person name="Ramana C.V."/>
        </authorList>
    </citation>
    <scope>NUCLEOTIDE SEQUENCE [LARGE SCALE GENOMIC DNA]</scope>
    <source>
        <strain evidence="1 2">JC271</strain>
    </source>
</reference>
<dbReference type="InterPro" id="IPR023214">
    <property type="entry name" value="HAD_sf"/>
</dbReference>
<sequence>MLKVAIPGFEPMEFKHLVLDFNGTIAFDGTIIQGVEPAISMLSQLLTIHILTADTNQNVAQEVAHLPVITKIVNSAYQPQEKMEYVNALGPDSVCAIGNGNVDTSMLETAELGIAILGPEGLSPKALAAADVLMPDIVNALESLVNSSRLKATLRT</sequence>
<gene>
    <name evidence="1" type="ORF">SP90_10445</name>
</gene>
<accession>A0A1B7XBN7</accession>
<proteinExistence type="predicted"/>
<dbReference type="AlphaFoldDB" id="A0A1B7XBN7"/>
<dbReference type="RefSeq" id="WP_066855561.1">
    <property type="nucleotide sequence ID" value="NZ_JXMS01000017.1"/>
</dbReference>
<evidence type="ECO:0000313" key="1">
    <source>
        <dbReference type="EMBL" id="OBQ50179.1"/>
    </source>
</evidence>
<evidence type="ECO:0008006" key="3">
    <source>
        <dbReference type="Google" id="ProtNLM"/>
    </source>
</evidence>
<dbReference type="Proteomes" id="UP000091979">
    <property type="component" value="Unassembled WGS sequence"/>
</dbReference>
<dbReference type="EMBL" id="JXMS01000017">
    <property type="protein sequence ID" value="OBQ50179.1"/>
    <property type="molecule type" value="Genomic_DNA"/>
</dbReference>
<name>A0A1B7XBN7_9BACT</name>
<dbReference type="SUPFAM" id="SSF56784">
    <property type="entry name" value="HAD-like"/>
    <property type="match status" value="1"/>
</dbReference>
<dbReference type="Gene3D" id="3.40.50.1000">
    <property type="entry name" value="HAD superfamily/HAD-like"/>
    <property type="match status" value="1"/>
</dbReference>
<dbReference type="OrthoDB" id="159409at2"/>
<keyword evidence="2" id="KW-1185">Reference proteome</keyword>